<evidence type="ECO:0000256" key="7">
    <source>
        <dbReference type="SAM" id="MobiDB-lite"/>
    </source>
</evidence>
<dbReference type="EC" id="2.7.1.24" evidence="5 6"/>
<gene>
    <name evidence="5" type="primary">coaE</name>
    <name evidence="8" type="ORF">H7F51_03335</name>
</gene>
<dbReference type="UniPathway" id="UPA00241">
    <property type="reaction ID" value="UER00356"/>
</dbReference>
<evidence type="ECO:0000256" key="6">
    <source>
        <dbReference type="NCBIfam" id="TIGR00152"/>
    </source>
</evidence>
<comment type="subcellular location">
    <subcellularLocation>
        <location evidence="5">Cytoplasm</location>
    </subcellularLocation>
</comment>
<dbReference type="EMBL" id="JACLAW010000002">
    <property type="protein sequence ID" value="MBC2664549.1"/>
    <property type="molecule type" value="Genomic_DNA"/>
</dbReference>
<comment type="catalytic activity">
    <reaction evidence="5">
        <text>3'-dephospho-CoA + ATP = ADP + CoA + H(+)</text>
        <dbReference type="Rhea" id="RHEA:18245"/>
        <dbReference type="ChEBI" id="CHEBI:15378"/>
        <dbReference type="ChEBI" id="CHEBI:30616"/>
        <dbReference type="ChEBI" id="CHEBI:57287"/>
        <dbReference type="ChEBI" id="CHEBI:57328"/>
        <dbReference type="ChEBI" id="CHEBI:456216"/>
        <dbReference type="EC" id="2.7.1.24"/>
    </reaction>
</comment>
<evidence type="ECO:0000256" key="4">
    <source>
        <dbReference type="ARBA" id="ARBA00022993"/>
    </source>
</evidence>
<evidence type="ECO:0000256" key="1">
    <source>
        <dbReference type="ARBA" id="ARBA00009018"/>
    </source>
</evidence>
<dbReference type="Proteomes" id="UP000566813">
    <property type="component" value="Unassembled WGS sequence"/>
</dbReference>
<keyword evidence="2 5" id="KW-0547">Nucleotide-binding</keyword>
<sequence length="235" mass="23984">MPLPASSASAPRVAVTPSCGGSSPVAEPGPAPALSRGRPYILGLTGSIGMGKSAVAAMFAGLGVPVFDADAAVHALQGPGGALLGAIEAEFPGTTGPEGVARARLGAEVFGKPERLARLESIVHPAVAAMREAFLADHSGAPLVVFDIPLLFEKGGWARVDAVLVVSASPEVQRTRVLARPGMSPEKFEKILKLQVPDAEKRARADHVIDTGTSLAETRHAVAALVDRLSSLGPA</sequence>
<keyword evidence="3 5" id="KW-0067">ATP-binding</keyword>
<protein>
    <recommendedName>
        <fullName evidence="5 6">Dephospho-CoA kinase</fullName>
        <ecNumber evidence="5 6">2.7.1.24</ecNumber>
    </recommendedName>
    <alternativeName>
        <fullName evidence="5">Dephosphocoenzyme A kinase</fullName>
    </alternativeName>
</protein>
<organism evidence="8 9">
    <name type="scientific">Novosphingobium flavum</name>
    <dbReference type="NCBI Taxonomy" id="1778672"/>
    <lineage>
        <taxon>Bacteria</taxon>
        <taxon>Pseudomonadati</taxon>
        <taxon>Pseudomonadota</taxon>
        <taxon>Alphaproteobacteria</taxon>
        <taxon>Sphingomonadales</taxon>
        <taxon>Sphingomonadaceae</taxon>
        <taxon>Novosphingobium</taxon>
    </lineage>
</organism>
<feature type="binding site" evidence="5">
    <location>
        <begin position="49"/>
        <end position="54"/>
    </location>
    <ligand>
        <name>ATP</name>
        <dbReference type="ChEBI" id="CHEBI:30616"/>
    </ligand>
</feature>
<dbReference type="PANTHER" id="PTHR10695:SF46">
    <property type="entry name" value="BIFUNCTIONAL COENZYME A SYNTHASE-RELATED"/>
    <property type="match status" value="1"/>
</dbReference>
<dbReference type="Pfam" id="PF01121">
    <property type="entry name" value="CoaE"/>
    <property type="match status" value="1"/>
</dbReference>
<comment type="pathway">
    <text evidence="5">Cofactor biosynthesis; coenzyme A biosynthesis; CoA from (R)-pantothenate: step 5/5.</text>
</comment>
<dbReference type="SUPFAM" id="SSF52540">
    <property type="entry name" value="P-loop containing nucleoside triphosphate hydrolases"/>
    <property type="match status" value="1"/>
</dbReference>
<keyword evidence="9" id="KW-1185">Reference proteome</keyword>
<evidence type="ECO:0000256" key="5">
    <source>
        <dbReference type="HAMAP-Rule" id="MF_00376"/>
    </source>
</evidence>
<reference evidence="8 9" key="1">
    <citation type="submission" date="2020-08" db="EMBL/GenBank/DDBJ databases">
        <title>The genome sequence of type strain Novosphingobium flavum NBRC 111647.</title>
        <authorList>
            <person name="Liu Y."/>
        </authorList>
    </citation>
    <scope>NUCLEOTIDE SEQUENCE [LARGE SCALE GENOMIC DNA]</scope>
    <source>
        <strain evidence="8 9">NBRC 111647</strain>
    </source>
</reference>
<dbReference type="HAMAP" id="MF_00376">
    <property type="entry name" value="Dephospho_CoA_kinase"/>
    <property type="match status" value="1"/>
</dbReference>
<keyword evidence="5 8" id="KW-0808">Transferase</keyword>
<name>A0A7X1FPD8_9SPHN</name>
<dbReference type="GO" id="GO:0004140">
    <property type="term" value="F:dephospho-CoA kinase activity"/>
    <property type="evidence" value="ECO:0007669"/>
    <property type="project" value="UniProtKB-UniRule"/>
</dbReference>
<dbReference type="InterPro" id="IPR001977">
    <property type="entry name" value="Depp_CoAkinase"/>
</dbReference>
<keyword evidence="5 8" id="KW-0418">Kinase</keyword>
<feature type="compositionally biased region" description="Low complexity" evidence="7">
    <location>
        <begin position="1"/>
        <end position="18"/>
    </location>
</feature>
<proteinExistence type="inferred from homology"/>
<evidence type="ECO:0000256" key="3">
    <source>
        <dbReference type="ARBA" id="ARBA00022840"/>
    </source>
</evidence>
<keyword evidence="4 5" id="KW-0173">Coenzyme A biosynthesis</keyword>
<evidence type="ECO:0000313" key="9">
    <source>
        <dbReference type="Proteomes" id="UP000566813"/>
    </source>
</evidence>
<comment type="function">
    <text evidence="5">Catalyzes the phosphorylation of the 3'-hydroxyl group of dephosphocoenzyme A to form coenzyme A.</text>
</comment>
<dbReference type="Gene3D" id="3.40.50.300">
    <property type="entry name" value="P-loop containing nucleotide triphosphate hydrolases"/>
    <property type="match status" value="1"/>
</dbReference>
<dbReference type="InterPro" id="IPR027417">
    <property type="entry name" value="P-loop_NTPase"/>
</dbReference>
<evidence type="ECO:0000313" key="8">
    <source>
        <dbReference type="EMBL" id="MBC2664549.1"/>
    </source>
</evidence>
<comment type="caution">
    <text evidence="8">The sequence shown here is derived from an EMBL/GenBank/DDBJ whole genome shotgun (WGS) entry which is preliminary data.</text>
</comment>
<dbReference type="PANTHER" id="PTHR10695">
    <property type="entry name" value="DEPHOSPHO-COA KINASE-RELATED"/>
    <property type="match status" value="1"/>
</dbReference>
<feature type="region of interest" description="Disordered" evidence="7">
    <location>
        <begin position="1"/>
        <end position="32"/>
    </location>
</feature>
<dbReference type="GO" id="GO:0005737">
    <property type="term" value="C:cytoplasm"/>
    <property type="evidence" value="ECO:0007669"/>
    <property type="project" value="UniProtKB-SubCell"/>
</dbReference>
<evidence type="ECO:0000256" key="2">
    <source>
        <dbReference type="ARBA" id="ARBA00022741"/>
    </source>
</evidence>
<dbReference type="GO" id="GO:0015937">
    <property type="term" value="P:coenzyme A biosynthetic process"/>
    <property type="evidence" value="ECO:0007669"/>
    <property type="project" value="UniProtKB-UniRule"/>
</dbReference>
<dbReference type="NCBIfam" id="TIGR00152">
    <property type="entry name" value="dephospho-CoA kinase"/>
    <property type="match status" value="1"/>
</dbReference>
<dbReference type="PROSITE" id="PS51219">
    <property type="entry name" value="DPCK"/>
    <property type="match status" value="1"/>
</dbReference>
<dbReference type="AlphaFoldDB" id="A0A7X1FPD8"/>
<dbReference type="CDD" id="cd02022">
    <property type="entry name" value="DPCK"/>
    <property type="match status" value="1"/>
</dbReference>
<accession>A0A7X1FPD8</accession>
<comment type="similarity">
    <text evidence="1 5">Belongs to the CoaE family.</text>
</comment>
<dbReference type="GO" id="GO:0005524">
    <property type="term" value="F:ATP binding"/>
    <property type="evidence" value="ECO:0007669"/>
    <property type="project" value="UniProtKB-UniRule"/>
</dbReference>
<keyword evidence="5" id="KW-0963">Cytoplasm</keyword>